<feature type="region of interest" description="Disordered" evidence="1">
    <location>
        <begin position="486"/>
        <end position="538"/>
    </location>
</feature>
<evidence type="ECO:0000256" key="1">
    <source>
        <dbReference type="SAM" id="MobiDB-lite"/>
    </source>
</evidence>
<evidence type="ECO:0000313" key="2">
    <source>
        <dbReference type="EMBL" id="KAJ1645019.1"/>
    </source>
</evidence>
<protein>
    <submittedName>
        <fullName evidence="2">Uncharacterized protein</fullName>
    </submittedName>
</protein>
<dbReference type="AlphaFoldDB" id="A0A9W7XKF2"/>
<feature type="compositionally biased region" description="Basic residues" evidence="1">
    <location>
        <begin position="590"/>
        <end position="605"/>
    </location>
</feature>
<accession>A0A9W7XKF2</accession>
<feature type="compositionally biased region" description="Acidic residues" evidence="1">
    <location>
        <begin position="509"/>
        <end position="527"/>
    </location>
</feature>
<organism evidence="2 3">
    <name type="scientific">Coemansia asiatica</name>
    <dbReference type="NCBI Taxonomy" id="1052880"/>
    <lineage>
        <taxon>Eukaryota</taxon>
        <taxon>Fungi</taxon>
        <taxon>Fungi incertae sedis</taxon>
        <taxon>Zoopagomycota</taxon>
        <taxon>Kickxellomycotina</taxon>
        <taxon>Kickxellomycetes</taxon>
        <taxon>Kickxellales</taxon>
        <taxon>Kickxellaceae</taxon>
        <taxon>Coemansia</taxon>
    </lineage>
</organism>
<dbReference type="EMBL" id="JANBOH010000128">
    <property type="protein sequence ID" value="KAJ1645019.1"/>
    <property type="molecule type" value="Genomic_DNA"/>
</dbReference>
<feature type="compositionally biased region" description="Polar residues" evidence="1">
    <location>
        <begin position="626"/>
        <end position="636"/>
    </location>
</feature>
<comment type="caution">
    <text evidence="2">The sequence shown here is derived from an EMBL/GenBank/DDBJ whole genome shotgun (WGS) entry which is preliminary data.</text>
</comment>
<feature type="region of interest" description="Disordered" evidence="1">
    <location>
        <begin position="440"/>
        <end position="467"/>
    </location>
</feature>
<keyword evidence="3" id="KW-1185">Reference proteome</keyword>
<sequence>MGTKCYQTIDQYESIKCVYPKDLVASSSSASSTETDTSSSSSGISVLLGARSAFKSQDELGQTDLGFHNNRFAQVPLESILSSLSLSVTPAAEDRMQTTIPTSSEPRVISVNIVLPTFAIKITEDPNVLSVATVLSIDPNAETTTASTSASASETQALDLSEDNAGIAKDSFFLTVDNSDFSSLSTAQGNTTPETPTTSAAAAAAAAAAAMGAAAITATATTTVTTTAEKAKLLVSTTKPIPIFGTPDVATRKALGRLALEMATPWVTAAATDDQEFTQSIVTRAANKNRANSRQRHEITIDDYDLAGILRMTNLASLASQLLLSSSGVYDLAAFDQPMLPSAPSGPVFSVPQLAAIPYPGPHIQQVASEINPALVLQNPTAARPPAMPISSSPFNIMPPVNTRASPPTLASLPPNSIVPLIMQDTNTAIYTPIIPFITDGTRRETPTPHADSANRPNGPNGGINASGIASILQDVFHIPPSAISIDGKPLAAGGPGSSGKGNRKDHDSDSDDDGDNEENSDSEDAGSDVQGEPQDLEKELESRLGIEMNRNRNRDRFRAHIKIVGASIKNKGRHVDFVKDFPKGKVQNRFRGAIKGKSKNKHRGSTLMAVDSDSDSSDDETSSENPSHNMLSQISATDGSFIAIDGVEGTRTTISDSESSTAADTNQINASMSISTSARAFTDNTDDQGSKFEMIIEDDTNSSSIG</sequence>
<evidence type="ECO:0000313" key="3">
    <source>
        <dbReference type="Proteomes" id="UP001145021"/>
    </source>
</evidence>
<reference evidence="2" key="1">
    <citation type="submission" date="2022-07" db="EMBL/GenBank/DDBJ databases">
        <title>Phylogenomic reconstructions and comparative analyses of Kickxellomycotina fungi.</title>
        <authorList>
            <person name="Reynolds N.K."/>
            <person name="Stajich J.E."/>
            <person name="Barry K."/>
            <person name="Grigoriev I.V."/>
            <person name="Crous P."/>
            <person name="Smith M.E."/>
        </authorList>
    </citation>
    <scope>NUCLEOTIDE SEQUENCE</scope>
    <source>
        <strain evidence="2">NBRC 105413</strain>
    </source>
</reference>
<feature type="region of interest" description="Disordered" evidence="1">
    <location>
        <begin position="590"/>
        <end position="636"/>
    </location>
</feature>
<proteinExistence type="predicted"/>
<name>A0A9W7XKF2_9FUNG</name>
<dbReference type="Proteomes" id="UP001145021">
    <property type="component" value="Unassembled WGS sequence"/>
</dbReference>
<feature type="compositionally biased region" description="Acidic residues" evidence="1">
    <location>
        <begin position="613"/>
        <end position="623"/>
    </location>
</feature>
<gene>
    <name evidence="2" type="ORF">LPJ64_003351</name>
</gene>